<feature type="transmembrane region" description="Helical" evidence="2">
    <location>
        <begin position="20"/>
        <end position="41"/>
    </location>
</feature>
<accession>A0A1Y1SFV0</accession>
<sequence length="379" mass="40824">MSDKNDVDVETKTHEAEGSWLSGWPAMLLSVAIVGAAIYSFSPRPKPDYPKTEVHVQDLLVTDLAQRGSRIVAVGEQGTILYADEATGPWSQADVDQDRGSNLTRVLFVDDNTVVAVGHDSWILRSTDRGESWREVLFNPERAEPLLGIAGPFDGELLAYGAFGQIQVSHDAGETWTRSELVKEQSEDSAEQDNAASSDPFSDNYDPFAAFGDGGGGFDDFSTRHLNAIIQSEDGALWLAGERGLVARSNNLGASWTQFEIDYNGSFYGLLETAEGRMIVHGMRGNVFYSDDQGENWTRSQSNTRESLYGGVRKANGEILLAGGSNSVIKSSDAGKTFTRVTPKKAKALTAVLVIAPGQWLTAGEAGVLLQGPNAVAAK</sequence>
<keyword evidence="2" id="KW-0472">Membrane</keyword>
<dbReference type="CDD" id="cd15482">
    <property type="entry name" value="Sialidase_non-viral"/>
    <property type="match status" value="1"/>
</dbReference>
<dbReference type="PANTHER" id="PTHR47199">
    <property type="entry name" value="PHOTOSYSTEM II STABILITY/ASSEMBLY FACTOR HCF136, CHLOROPLASTIC"/>
    <property type="match status" value="1"/>
</dbReference>
<dbReference type="Gene3D" id="2.130.10.10">
    <property type="entry name" value="YVTN repeat-like/Quinoprotein amine dehydrogenase"/>
    <property type="match status" value="2"/>
</dbReference>
<dbReference type="Proteomes" id="UP000192342">
    <property type="component" value="Unassembled WGS sequence"/>
</dbReference>
<dbReference type="InterPro" id="IPR015943">
    <property type="entry name" value="WD40/YVTN_repeat-like_dom_sf"/>
</dbReference>
<dbReference type="AlphaFoldDB" id="A0A1Y1SFV0"/>
<dbReference type="GO" id="GO:0016787">
    <property type="term" value="F:hydrolase activity"/>
    <property type="evidence" value="ECO:0007669"/>
    <property type="project" value="UniProtKB-KW"/>
</dbReference>
<proteinExistence type="predicted"/>
<keyword evidence="3" id="KW-0378">Hydrolase</keyword>
<dbReference type="EMBL" id="AQQV01000001">
    <property type="protein sequence ID" value="ORE88542.1"/>
    <property type="molecule type" value="Genomic_DNA"/>
</dbReference>
<feature type="region of interest" description="Disordered" evidence="1">
    <location>
        <begin position="177"/>
        <end position="203"/>
    </location>
</feature>
<evidence type="ECO:0000313" key="4">
    <source>
        <dbReference type="Proteomes" id="UP000192342"/>
    </source>
</evidence>
<evidence type="ECO:0000313" key="3">
    <source>
        <dbReference type="EMBL" id="ORE88542.1"/>
    </source>
</evidence>
<keyword evidence="2" id="KW-1133">Transmembrane helix</keyword>
<dbReference type="RefSeq" id="WP_083559174.1">
    <property type="nucleotide sequence ID" value="NZ_AQQV01000001.1"/>
</dbReference>
<organism evidence="3 4">
    <name type="scientific">Oceanococcus atlanticus</name>
    <dbReference type="NCBI Taxonomy" id="1317117"/>
    <lineage>
        <taxon>Bacteria</taxon>
        <taxon>Pseudomonadati</taxon>
        <taxon>Pseudomonadota</taxon>
        <taxon>Gammaproteobacteria</taxon>
        <taxon>Chromatiales</taxon>
        <taxon>Oceanococcaceae</taxon>
        <taxon>Oceanococcus</taxon>
    </lineage>
</organism>
<dbReference type="InterPro" id="IPR002860">
    <property type="entry name" value="BNR_rpt"/>
</dbReference>
<name>A0A1Y1SFV0_9GAMM</name>
<dbReference type="PANTHER" id="PTHR47199:SF2">
    <property type="entry name" value="PHOTOSYSTEM II STABILITY_ASSEMBLY FACTOR HCF136, CHLOROPLASTIC"/>
    <property type="match status" value="1"/>
</dbReference>
<reference evidence="3 4" key="1">
    <citation type="submission" date="2013-04" db="EMBL/GenBank/DDBJ databases">
        <title>Oceanococcus atlanticus 22II-S10r2 Genome Sequencing.</title>
        <authorList>
            <person name="Lai Q."/>
            <person name="Li G."/>
            <person name="Shao Z."/>
        </authorList>
    </citation>
    <scope>NUCLEOTIDE SEQUENCE [LARGE SCALE GENOMIC DNA]</scope>
    <source>
        <strain evidence="3 4">22II-S10r2</strain>
    </source>
</reference>
<protein>
    <submittedName>
        <fullName evidence="3">Glycosyl hydrolase</fullName>
    </submittedName>
</protein>
<feature type="compositionally biased region" description="Polar residues" evidence="1">
    <location>
        <begin position="192"/>
        <end position="201"/>
    </location>
</feature>
<dbReference type="STRING" id="1317117.ATO7_01665"/>
<gene>
    <name evidence="3" type="ORF">ATO7_01665</name>
</gene>
<dbReference type="Pfam" id="PF02012">
    <property type="entry name" value="BNR"/>
    <property type="match status" value="1"/>
</dbReference>
<comment type="caution">
    <text evidence="3">The sequence shown here is derived from an EMBL/GenBank/DDBJ whole genome shotgun (WGS) entry which is preliminary data.</text>
</comment>
<evidence type="ECO:0000256" key="1">
    <source>
        <dbReference type="SAM" id="MobiDB-lite"/>
    </source>
</evidence>
<dbReference type="OrthoDB" id="5751034at2"/>
<keyword evidence="4" id="KW-1185">Reference proteome</keyword>
<keyword evidence="2" id="KW-0812">Transmembrane</keyword>
<evidence type="ECO:0000256" key="2">
    <source>
        <dbReference type="SAM" id="Phobius"/>
    </source>
</evidence>
<dbReference type="SUPFAM" id="SSF110296">
    <property type="entry name" value="Oligoxyloglucan reducing end-specific cellobiohydrolase"/>
    <property type="match status" value="1"/>
</dbReference>